<proteinExistence type="inferred from homology"/>
<dbReference type="AlphaFoldDB" id="A0A1G2QEJ7"/>
<dbReference type="GO" id="GO:0005737">
    <property type="term" value="C:cytoplasm"/>
    <property type="evidence" value="ECO:0007669"/>
    <property type="project" value="TreeGrafter"/>
</dbReference>
<keyword evidence="5" id="KW-0460">Magnesium</keyword>
<evidence type="ECO:0000256" key="1">
    <source>
        <dbReference type="ARBA" id="ARBA00001946"/>
    </source>
</evidence>
<evidence type="ECO:0000313" key="8">
    <source>
        <dbReference type="Proteomes" id="UP000177043"/>
    </source>
</evidence>
<evidence type="ECO:0000259" key="6">
    <source>
        <dbReference type="PROSITE" id="PS51462"/>
    </source>
</evidence>
<dbReference type="Proteomes" id="UP000177043">
    <property type="component" value="Unassembled WGS sequence"/>
</dbReference>
<dbReference type="STRING" id="1802438.A2571_00480"/>
<dbReference type="PANTHER" id="PTHR43758:SF2">
    <property type="entry name" value="OXIDIZED PURINE NUCLEOSIDE TRIPHOSPHATE HYDROLASE"/>
    <property type="match status" value="1"/>
</dbReference>
<organism evidence="7 8">
    <name type="scientific">Candidatus Vogelbacteria bacterium RIFOXYD1_FULL_44_32</name>
    <dbReference type="NCBI Taxonomy" id="1802438"/>
    <lineage>
        <taxon>Bacteria</taxon>
        <taxon>Candidatus Vogeliibacteriota</taxon>
    </lineage>
</organism>
<dbReference type="SUPFAM" id="SSF55811">
    <property type="entry name" value="Nudix"/>
    <property type="match status" value="1"/>
</dbReference>
<dbReference type="PANTHER" id="PTHR43758">
    <property type="entry name" value="7,8-DIHYDRO-8-OXOGUANINE TRIPHOSPHATASE"/>
    <property type="match status" value="1"/>
</dbReference>
<evidence type="ECO:0000313" key="7">
    <source>
        <dbReference type="EMBL" id="OHA58848.1"/>
    </source>
</evidence>
<dbReference type="Pfam" id="PF00293">
    <property type="entry name" value="NUDIX"/>
    <property type="match status" value="1"/>
</dbReference>
<sequence length="190" mass="21086">MSKPQLKGERPMATQATVVFLCREKEVYMGMKTDKIGVGCYTGPGGKIHTNKEGVALESIPDCASREVFEEIGVIVMPKSLDQVAIISFVNQGETPANTSVFEVYFFLTHKWLGEPIDSAEMKAGRWFPISDLIERPTTTAKLMAADPLFLPLIFSGQKIIGECIYAPGGQKVVEDWHYEVVEDFSEFTV</sequence>
<dbReference type="EMBL" id="MHTJ01000002">
    <property type="protein sequence ID" value="OHA58848.1"/>
    <property type="molecule type" value="Genomic_DNA"/>
</dbReference>
<dbReference type="GO" id="GO:0046872">
    <property type="term" value="F:metal ion binding"/>
    <property type="evidence" value="ECO:0007669"/>
    <property type="project" value="UniProtKB-KW"/>
</dbReference>
<dbReference type="GO" id="GO:0008413">
    <property type="term" value="F:8-oxo-7,8-dihydroguanosine triphosphate pyrophosphatase activity"/>
    <property type="evidence" value="ECO:0007669"/>
    <property type="project" value="TreeGrafter"/>
</dbReference>
<dbReference type="Gene3D" id="3.90.79.10">
    <property type="entry name" value="Nucleoside Triphosphate Pyrophosphohydrolase"/>
    <property type="match status" value="1"/>
</dbReference>
<accession>A0A1G2QEJ7</accession>
<gene>
    <name evidence="7" type="ORF">A2571_00480</name>
</gene>
<dbReference type="InterPro" id="IPR015797">
    <property type="entry name" value="NUDIX_hydrolase-like_dom_sf"/>
</dbReference>
<reference evidence="7 8" key="1">
    <citation type="journal article" date="2016" name="Nat. Commun.">
        <title>Thousands of microbial genomes shed light on interconnected biogeochemical processes in an aquifer system.</title>
        <authorList>
            <person name="Anantharaman K."/>
            <person name="Brown C.T."/>
            <person name="Hug L.A."/>
            <person name="Sharon I."/>
            <person name="Castelle C.J."/>
            <person name="Probst A.J."/>
            <person name="Thomas B.C."/>
            <person name="Singh A."/>
            <person name="Wilkins M.J."/>
            <person name="Karaoz U."/>
            <person name="Brodie E.L."/>
            <person name="Williams K.H."/>
            <person name="Hubbard S.S."/>
            <person name="Banfield J.F."/>
        </authorList>
    </citation>
    <scope>NUCLEOTIDE SEQUENCE [LARGE SCALE GENOMIC DNA]</scope>
</reference>
<evidence type="ECO:0000256" key="3">
    <source>
        <dbReference type="ARBA" id="ARBA00022723"/>
    </source>
</evidence>
<comment type="caution">
    <text evidence="7">The sequence shown here is derived from an EMBL/GenBank/DDBJ whole genome shotgun (WGS) entry which is preliminary data.</text>
</comment>
<evidence type="ECO:0000256" key="4">
    <source>
        <dbReference type="ARBA" id="ARBA00022801"/>
    </source>
</evidence>
<feature type="domain" description="Nudix hydrolase" evidence="6">
    <location>
        <begin position="12"/>
        <end position="151"/>
    </location>
</feature>
<dbReference type="InterPro" id="IPR000086">
    <property type="entry name" value="NUDIX_hydrolase_dom"/>
</dbReference>
<comment type="cofactor">
    <cofactor evidence="1">
        <name>Mg(2+)</name>
        <dbReference type="ChEBI" id="CHEBI:18420"/>
    </cofactor>
</comment>
<evidence type="ECO:0000256" key="2">
    <source>
        <dbReference type="ARBA" id="ARBA00005582"/>
    </source>
</evidence>
<dbReference type="PROSITE" id="PS51462">
    <property type="entry name" value="NUDIX"/>
    <property type="match status" value="1"/>
</dbReference>
<evidence type="ECO:0000256" key="5">
    <source>
        <dbReference type="ARBA" id="ARBA00022842"/>
    </source>
</evidence>
<protein>
    <recommendedName>
        <fullName evidence="6">Nudix hydrolase domain-containing protein</fullName>
    </recommendedName>
</protein>
<keyword evidence="3" id="KW-0479">Metal-binding</keyword>
<name>A0A1G2QEJ7_9BACT</name>
<keyword evidence="4" id="KW-0378">Hydrolase</keyword>
<comment type="similarity">
    <text evidence="2">Belongs to the Nudix hydrolase family.</text>
</comment>
<dbReference type="GO" id="GO:0042262">
    <property type="term" value="P:DNA protection"/>
    <property type="evidence" value="ECO:0007669"/>
    <property type="project" value="TreeGrafter"/>
</dbReference>